<feature type="region of interest" description="Disordered" evidence="1">
    <location>
        <begin position="76"/>
        <end position="106"/>
    </location>
</feature>
<evidence type="ECO:0000313" key="2">
    <source>
        <dbReference type="EMBL" id="PNH09062.1"/>
    </source>
</evidence>
<comment type="caution">
    <text evidence="2">The sequence shown here is derived from an EMBL/GenBank/DDBJ whole genome shotgun (WGS) entry which is preliminary data.</text>
</comment>
<keyword evidence="3" id="KW-1185">Reference proteome</keyword>
<evidence type="ECO:0000256" key="1">
    <source>
        <dbReference type="SAM" id="MobiDB-lite"/>
    </source>
</evidence>
<proteinExistence type="predicted"/>
<evidence type="ECO:0000313" key="3">
    <source>
        <dbReference type="Proteomes" id="UP000236333"/>
    </source>
</evidence>
<name>A0A2J8A957_9CHLO</name>
<gene>
    <name evidence="2" type="ORF">TSOC_004372</name>
</gene>
<feature type="non-terminal residue" evidence="2">
    <location>
        <position position="1"/>
    </location>
</feature>
<protein>
    <submittedName>
        <fullName evidence="2">Uncharacterized protein</fullName>
    </submittedName>
</protein>
<dbReference type="EMBL" id="PGGS01000106">
    <property type="protein sequence ID" value="PNH09062.1"/>
    <property type="molecule type" value="Genomic_DNA"/>
</dbReference>
<sequence length="106" mass="11874">LFGEGKEFRFFKDLEGKALTFKTAERPFKRCLAFQAHSAISQAIADGRITKDWCTGKNFKTHSPAASNIEAFYKSIPAQGADRPEEQPDVEQAIYDDDSSVDRSEP</sequence>
<dbReference type="AlphaFoldDB" id="A0A2J8A957"/>
<organism evidence="2 3">
    <name type="scientific">Tetrabaena socialis</name>
    <dbReference type="NCBI Taxonomy" id="47790"/>
    <lineage>
        <taxon>Eukaryota</taxon>
        <taxon>Viridiplantae</taxon>
        <taxon>Chlorophyta</taxon>
        <taxon>core chlorophytes</taxon>
        <taxon>Chlorophyceae</taxon>
        <taxon>CS clade</taxon>
        <taxon>Chlamydomonadales</taxon>
        <taxon>Tetrabaenaceae</taxon>
        <taxon>Tetrabaena</taxon>
    </lineage>
</organism>
<dbReference type="Proteomes" id="UP000236333">
    <property type="component" value="Unassembled WGS sequence"/>
</dbReference>
<accession>A0A2J8A957</accession>
<reference evidence="2 3" key="1">
    <citation type="journal article" date="2017" name="Mol. Biol. Evol.">
        <title>The 4-celled Tetrabaena socialis nuclear genome reveals the essential components for genetic control of cell number at the origin of multicellularity in the volvocine lineage.</title>
        <authorList>
            <person name="Featherston J."/>
            <person name="Arakaki Y."/>
            <person name="Hanschen E.R."/>
            <person name="Ferris P.J."/>
            <person name="Michod R.E."/>
            <person name="Olson B.J.S.C."/>
            <person name="Nozaki H."/>
            <person name="Durand P.M."/>
        </authorList>
    </citation>
    <scope>NUCLEOTIDE SEQUENCE [LARGE SCALE GENOMIC DNA]</scope>
    <source>
        <strain evidence="2 3">NIES-571</strain>
    </source>
</reference>